<evidence type="ECO:0000259" key="1">
    <source>
        <dbReference type="PROSITE" id="PS51186"/>
    </source>
</evidence>
<dbReference type="Pfam" id="PF13673">
    <property type="entry name" value="Acetyltransf_10"/>
    <property type="match status" value="1"/>
</dbReference>
<accession>A0A382GLP7</accession>
<dbReference type="SUPFAM" id="SSF55729">
    <property type="entry name" value="Acyl-CoA N-acyltransferases (Nat)"/>
    <property type="match status" value="1"/>
</dbReference>
<dbReference type="GO" id="GO:0016747">
    <property type="term" value="F:acyltransferase activity, transferring groups other than amino-acyl groups"/>
    <property type="evidence" value="ECO:0007669"/>
    <property type="project" value="InterPro"/>
</dbReference>
<dbReference type="PROSITE" id="PS51186">
    <property type="entry name" value="GNAT"/>
    <property type="match status" value="1"/>
</dbReference>
<sequence>MPSDNDPDAIHFTLKKDDTILSVASLYSESLEAMPNNNAYRLRGMATEPAKQRKGFGAMVLHGAMDHLKKETDVEILWCNARVTAFGFYEKMGFTILGEVFDIPNLGHHKTGFIEL</sequence>
<evidence type="ECO:0000313" key="2">
    <source>
        <dbReference type="EMBL" id="SVB75695.1"/>
    </source>
</evidence>
<dbReference type="InterPro" id="IPR000182">
    <property type="entry name" value="GNAT_dom"/>
</dbReference>
<dbReference type="EMBL" id="UINC01056082">
    <property type="protein sequence ID" value="SVB75695.1"/>
    <property type="molecule type" value="Genomic_DNA"/>
</dbReference>
<reference evidence="2" key="1">
    <citation type="submission" date="2018-05" db="EMBL/GenBank/DDBJ databases">
        <authorList>
            <person name="Lanie J.A."/>
            <person name="Ng W.-L."/>
            <person name="Kazmierczak K.M."/>
            <person name="Andrzejewski T.M."/>
            <person name="Davidsen T.M."/>
            <person name="Wayne K.J."/>
            <person name="Tettelin H."/>
            <person name="Glass J.I."/>
            <person name="Rusch D."/>
            <person name="Podicherti R."/>
            <person name="Tsui H.-C.T."/>
            <person name="Winkler M.E."/>
        </authorList>
    </citation>
    <scope>NUCLEOTIDE SEQUENCE</scope>
</reference>
<feature type="domain" description="N-acetyltransferase" evidence="1">
    <location>
        <begin position="1"/>
        <end position="116"/>
    </location>
</feature>
<proteinExistence type="predicted"/>
<dbReference type="InterPro" id="IPR016181">
    <property type="entry name" value="Acyl_CoA_acyltransferase"/>
</dbReference>
<name>A0A382GLP7_9ZZZZ</name>
<organism evidence="2">
    <name type="scientific">marine metagenome</name>
    <dbReference type="NCBI Taxonomy" id="408172"/>
    <lineage>
        <taxon>unclassified sequences</taxon>
        <taxon>metagenomes</taxon>
        <taxon>ecological metagenomes</taxon>
    </lineage>
</organism>
<dbReference type="Gene3D" id="3.40.630.30">
    <property type="match status" value="1"/>
</dbReference>
<protein>
    <recommendedName>
        <fullName evidence="1">N-acetyltransferase domain-containing protein</fullName>
    </recommendedName>
</protein>
<gene>
    <name evidence="2" type="ORF">METZ01_LOCUS228549</name>
</gene>
<dbReference type="AlphaFoldDB" id="A0A382GLP7"/>